<feature type="DNA-binding region" description="H-T-H motif" evidence="4">
    <location>
        <begin position="28"/>
        <end position="47"/>
    </location>
</feature>
<protein>
    <submittedName>
        <fullName evidence="6">TetR/AcrR family transcriptional regulator</fullName>
    </submittedName>
</protein>
<dbReference type="AlphaFoldDB" id="A0A9D1CRH0"/>
<evidence type="ECO:0000256" key="4">
    <source>
        <dbReference type="PROSITE-ProRule" id="PRU00335"/>
    </source>
</evidence>
<gene>
    <name evidence="6" type="ORF">IAB73_08110</name>
</gene>
<evidence type="ECO:0000256" key="2">
    <source>
        <dbReference type="ARBA" id="ARBA00023125"/>
    </source>
</evidence>
<dbReference type="PANTHER" id="PTHR30055">
    <property type="entry name" value="HTH-TYPE TRANSCRIPTIONAL REGULATOR RUTR"/>
    <property type="match status" value="1"/>
</dbReference>
<accession>A0A9D1CRH0</accession>
<dbReference type="Pfam" id="PF00440">
    <property type="entry name" value="TetR_N"/>
    <property type="match status" value="1"/>
</dbReference>
<dbReference type="Proteomes" id="UP000886887">
    <property type="component" value="Unassembled WGS sequence"/>
</dbReference>
<keyword evidence="2 4" id="KW-0238">DNA-binding</keyword>
<evidence type="ECO:0000259" key="5">
    <source>
        <dbReference type="PROSITE" id="PS50977"/>
    </source>
</evidence>
<proteinExistence type="predicted"/>
<keyword evidence="1" id="KW-0805">Transcription regulation</keyword>
<evidence type="ECO:0000313" key="6">
    <source>
        <dbReference type="EMBL" id="HIQ72153.1"/>
    </source>
</evidence>
<sequence>MRRGDDRRQALLDTAERLFYARGYEQTSVQDILDELHFSKGGFYHHFESKLALLEAICEERARASCEAARAAVESCGGAATDKLNAFFQRAGIWQSDATDFISLLVRVAYREDGALMREKMKQRQLELTLPIMRRIVREGVAEGSFFVPVGDGMAELVLRLGLQLTDEIAFLLSAGSDESDVLSAVVEKLETYRYAIERILGAPFGSVTLLSVGDLAKICSAMIEGRA</sequence>
<dbReference type="PROSITE" id="PS50977">
    <property type="entry name" value="HTH_TETR_2"/>
    <property type="match status" value="1"/>
</dbReference>
<comment type="caution">
    <text evidence="6">The sequence shown here is derived from an EMBL/GenBank/DDBJ whole genome shotgun (WGS) entry which is preliminary data.</text>
</comment>
<organism evidence="6 7">
    <name type="scientific">Candidatus Onthenecus intestinigallinarum</name>
    <dbReference type="NCBI Taxonomy" id="2840875"/>
    <lineage>
        <taxon>Bacteria</taxon>
        <taxon>Bacillati</taxon>
        <taxon>Bacillota</taxon>
        <taxon>Clostridia</taxon>
        <taxon>Eubacteriales</taxon>
        <taxon>Candidatus Onthenecus</taxon>
    </lineage>
</organism>
<reference evidence="6" key="1">
    <citation type="submission" date="2020-10" db="EMBL/GenBank/DDBJ databases">
        <authorList>
            <person name="Gilroy R."/>
        </authorList>
    </citation>
    <scope>NUCLEOTIDE SEQUENCE</scope>
    <source>
        <strain evidence="6">ChiSxjej2B14-6234</strain>
    </source>
</reference>
<reference evidence="6" key="2">
    <citation type="journal article" date="2021" name="PeerJ">
        <title>Extensive microbial diversity within the chicken gut microbiome revealed by metagenomics and culture.</title>
        <authorList>
            <person name="Gilroy R."/>
            <person name="Ravi A."/>
            <person name="Getino M."/>
            <person name="Pursley I."/>
            <person name="Horton D.L."/>
            <person name="Alikhan N.F."/>
            <person name="Baker D."/>
            <person name="Gharbi K."/>
            <person name="Hall N."/>
            <person name="Watson M."/>
            <person name="Adriaenssens E.M."/>
            <person name="Foster-Nyarko E."/>
            <person name="Jarju S."/>
            <person name="Secka A."/>
            <person name="Antonio M."/>
            <person name="Oren A."/>
            <person name="Chaudhuri R.R."/>
            <person name="La Ragione R."/>
            <person name="Hildebrand F."/>
            <person name="Pallen M.J."/>
        </authorList>
    </citation>
    <scope>NUCLEOTIDE SEQUENCE</scope>
    <source>
        <strain evidence="6">ChiSxjej2B14-6234</strain>
    </source>
</reference>
<evidence type="ECO:0000256" key="3">
    <source>
        <dbReference type="ARBA" id="ARBA00023163"/>
    </source>
</evidence>
<dbReference type="PANTHER" id="PTHR30055:SF234">
    <property type="entry name" value="HTH-TYPE TRANSCRIPTIONAL REGULATOR BETI"/>
    <property type="match status" value="1"/>
</dbReference>
<feature type="domain" description="HTH tetR-type" evidence="5">
    <location>
        <begin position="5"/>
        <end position="65"/>
    </location>
</feature>
<dbReference type="SUPFAM" id="SSF46689">
    <property type="entry name" value="Homeodomain-like"/>
    <property type="match status" value="1"/>
</dbReference>
<dbReference type="InterPro" id="IPR001647">
    <property type="entry name" value="HTH_TetR"/>
</dbReference>
<dbReference type="InterPro" id="IPR050109">
    <property type="entry name" value="HTH-type_TetR-like_transc_reg"/>
</dbReference>
<name>A0A9D1CRH0_9FIRM</name>
<dbReference type="Gene3D" id="1.10.357.10">
    <property type="entry name" value="Tetracycline Repressor, domain 2"/>
    <property type="match status" value="1"/>
</dbReference>
<dbReference type="EMBL" id="DVFJ01000029">
    <property type="protein sequence ID" value="HIQ72153.1"/>
    <property type="molecule type" value="Genomic_DNA"/>
</dbReference>
<evidence type="ECO:0000313" key="7">
    <source>
        <dbReference type="Proteomes" id="UP000886887"/>
    </source>
</evidence>
<dbReference type="GO" id="GO:0003700">
    <property type="term" value="F:DNA-binding transcription factor activity"/>
    <property type="evidence" value="ECO:0007669"/>
    <property type="project" value="TreeGrafter"/>
</dbReference>
<evidence type="ECO:0000256" key="1">
    <source>
        <dbReference type="ARBA" id="ARBA00023015"/>
    </source>
</evidence>
<dbReference type="PRINTS" id="PR00455">
    <property type="entry name" value="HTHTETR"/>
</dbReference>
<keyword evidence="3" id="KW-0804">Transcription</keyword>
<dbReference type="GO" id="GO:0000976">
    <property type="term" value="F:transcription cis-regulatory region binding"/>
    <property type="evidence" value="ECO:0007669"/>
    <property type="project" value="TreeGrafter"/>
</dbReference>
<dbReference type="InterPro" id="IPR009057">
    <property type="entry name" value="Homeodomain-like_sf"/>
</dbReference>